<dbReference type="GO" id="GO:0003677">
    <property type="term" value="F:DNA binding"/>
    <property type="evidence" value="ECO:0007669"/>
    <property type="project" value="UniProtKB-KW"/>
</dbReference>
<dbReference type="Gene3D" id="1.10.10.60">
    <property type="entry name" value="Homeodomain-like"/>
    <property type="match status" value="1"/>
</dbReference>
<evidence type="ECO:0000313" key="3">
    <source>
        <dbReference type="Proteomes" id="UP000242519"/>
    </source>
</evidence>
<gene>
    <name evidence="2" type="ORF">B2J93_1000</name>
</gene>
<reference evidence="2 3" key="1">
    <citation type="submission" date="2017-04" db="EMBL/GenBank/DDBJ databases">
        <title>Draft genome sequence of Marssonina coronaria NL1: causal agent of apple blotch.</title>
        <authorList>
            <person name="Cheng Q."/>
        </authorList>
    </citation>
    <scope>NUCLEOTIDE SEQUENCE [LARGE SCALE GENOMIC DNA]</scope>
    <source>
        <strain evidence="2 3">NL1</strain>
    </source>
</reference>
<keyword evidence="2" id="KW-0371">Homeobox</keyword>
<feature type="compositionally biased region" description="Basic and acidic residues" evidence="1">
    <location>
        <begin position="113"/>
        <end position="129"/>
    </location>
</feature>
<feature type="compositionally biased region" description="Polar residues" evidence="1">
    <location>
        <begin position="97"/>
        <end position="106"/>
    </location>
</feature>
<keyword evidence="3" id="KW-1185">Reference proteome</keyword>
<accession>A0A218ZCF9</accession>
<protein>
    <submittedName>
        <fullName evidence="2">Homeobox domain-containing protein</fullName>
    </submittedName>
</protein>
<keyword evidence="2" id="KW-0238">DNA-binding</keyword>
<dbReference type="AlphaFoldDB" id="A0A218ZCF9"/>
<dbReference type="OrthoDB" id="10056939at2759"/>
<feature type="region of interest" description="Disordered" evidence="1">
    <location>
        <begin position="347"/>
        <end position="407"/>
    </location>
</feature>
<comment type="caution">
    <text evidence="2">The sequence shown here is derived from an EMBL/GenBank/DDBJ whole genome shotgun (WGS) entry which is preliminary data.</text>
</comment>
<dbReference type="Proteomes" id="UP000242519">
    <property type="component" value="Unassembled WGS sequence"/>
</dbReference>
<dbReference type="STRING" id="503106.A0A218ZCF9"/>
<feature type="compositionally biased region" description="Polar residues" evidence="1">
    <location>
        <begin position="181"/>
        <end position="200"/>
    </location>
</feature>
<proteinExistence type="predicted"/>
<feature type="region of interest" description="Disordered" evidence="1">
    <location>
        <begin position="269"/>
        <end position="334"/>
    </location>
</feature>
<sequence length="407" mass="45039">MGACADRNPADRGDPAHCKPASALAQAWAGRGMELSQPRYISQTPWASSPPREASNMPALTLRQPPAHHLPGPTALLDGKFTDPPFVPRSECRPRSESTQVHSSPMQLPPIREMVDFSARPEPERRREVSPTSNGKRRRLLDDDEDDEARARYSPRQRSPGPLGDRPPSTSTVDPARRSSVAYSASDNWSARSSPYQSAQGLPPLQTPNLPGRHEMRPQAPTLPPLSTLASPMSFPAANFSEYSLAGPRASPYAYPPVPRAAFELPPHQSTFSYGYQQPRGQSYSGPSSFTMGHDRSPFSAHHAYPGSLNPYGSEGLEREGDPRQRKRHQISNWFINARRRQLPTMINNARAESDARMARSGELCAQAPSHDFGEESDRRSEESQYDEEFDARPRSVLAGPKTRDSI</sequence>
<organism evidence="2 3">
    <name type="scientific">Diplocarpon coronariae</name>
    <dbReference type="NCBI Taxonomy" id="2795749"/>
    <lineage>
        <taxon>Eukaryota</taxon>
        <taxon>Fungi</taxon>
        <taxon>Dikarya</taxon>
        <taxon>Ascomycota</taxon>
        <taxon>Pezizomycotina</taxon>
        <taxon>Leotiomycetes</taxon>
        <taxon>Helotiales</taxon>
        <taxon>Drepanopezizaceae</taxon>
        <taxon>Diplocarpon</taxon>
    </lineage>
</organism>
<feature type="compositionally biased region" description="Polar residues" evidence="1">
    <location>
        <begin position="269"/>
        <end position="291"/>
    </location>
</feature>
<feature type="region of interest" description="Disordered" evidence="1">
    <location>
        <begin position="41"/>
        <end position="228"/>
    </location>
</feature>
<evidence type="ECO:0000256" key="1">
    <source>
        <dbReference type="SAM" id="MobiDB-lite"/>
    </source>
</evidence>
<name>A0A218ZCF9_9HELO</name>
<evidence type="ECO:0000313" key="2">
    <source>
        <dbReference type="EMBL" id="OWP05717.1"/>
    </source>
</evidence>
<dbReference type="EMBL" id="MZNU01000060">
    <property type="protein sequence ID" value="OWP05717.1"/>
    <property type="molecule type" value="Genomic_DNA"/>
</dbReference>
<feature type="compositionally biased region" description="Basic and acidic residues" evidence="1">
    <location>
        <begin position="372"/>
        <end position="383"/>
    </location>
</feature>
<dbReference type="InParanoid" id="A0A218ZCF9"/>